<evidence type="ECO:0000256" key="3">
    <source>
        <dbReference type="ARBA" id="ARBA00016296"/>
    </source>
</evidence>
<organism evidence="12 13">
    <name type="scientific">Candidatus Thermoflexus japonica</name>
    <dbReference type="NCBI Taxonomy" id="2035417"/>
    <lineage>
        <taxon>Bacteria</taxon>
        <taxon>Bacillati</taxon>
        <taxon>Chloroflexota</taxon>
        <taxon>Thermoflexia</taxon>
        <taxon>Thermoflexales</taxon>
        <taxon>Thermoflexaceae</taxon>
        <taxon>Thermoflexus</taxon>
    </lineage>
</organism>
<keyword evidence="7 9" id="KW-0067">ATP-binding</keyword>
<evidence type="ECO:0000256" key="1">
    <source>
        <dbReference type="ARBA" id="ARBA00005790"/>
    </source>
</evidence>
<feature type="domain" description="Guanylate kinase-like" evidence="11">
    <location>
        <begin position="31"/>
        <end position="211"/>
    </location>
</feature>
<dbReference type="SUPFAM" id="SSF52540">
    <property type="entry name" value="P-loop containing nucleoside triphosphate hydrolases"/>
    <property type="match status" value="1"/>
</dbReference>
<evidence type="ECO:0000256" key="7">
    <source>
        <dbReference type="ARBA" id="ARBA00022840"/>
    </source>
</evidence>
<dbReference type="SMART" id="SM00072">
    <property type="entry name" value="GuKc"/>
    <property type="match status" value="1"/>
</dbReference>
<evidence type="ECO:0000256" key="5">
    <source>
        <dbReference type="ARBA" id="ARBA00022741"/>
    </source>
</evidence>
<dbReference type="InterPro" id="IPR008145">
    <property type="entry name" value="GK/Ca_channel_bsu"/>
</dbReference>
<dbReference type="PANTHER" id="PTHR23117:SF13">
    <property type="entry name" value="GUANYLATE KINASE"/>
    <property type="match status" value="1"/>
</dbReference>
<comment type="subcellular location">
    <subcellularLocation>
        <location evidence="9">Cytoplasm</location>
    </subcellularLocation>
</comment>
<dbReference type="EC" id="2.7.4.8" evidence="2 9"/>
<reference evidence="13" key="1">
    <citation type="submission" date="2017-09" db="EMBL/GenBank/DDBJ databases">
        <title>Metaegenomics of thermophilic ammonia-oxidizing enrichment culture.</title>
        <authorList>
            <person name="Kato S."/>
            <person name="Suzuki K."/>
        </authorList>
    </citation>
    <scope>NUCLEOTIDE SEQUENCE [LARGE SCALE GENOMIC DNA]</scope>
</reference>
<keyword evidence="9" id="KW-0963">Cytoplasm</keyword>
<proteinExistence type="inferred from homology"/>
<dbReference type="GO" id="GO:0005829">
    <property type="term" value="C:cytosol"/>
    <property type="evidence" value="ECO:0007669"/>
    <property type="project" value="TreeGrafter"/>
</dbReference>
<dbReference type="GO" id="GO:0005524">
    <property type="term" value="F:ATP binding"/>
    <property type="evidence" value="ECO:0007669"/>
    <property type="project" value="UniProtKB-UniRule"/>
</dbReference>
<dbReference type="GO" id="GO:0004385">
    <property type="term" value="F:GMP kinase activity"/>
    <property type="evidence" value="ECO:0007669"/>
    <property type="project" value="UniProtKB-UniRule"/>
</dbReference>
<dbReference type="HAMAP" id="MF_00328">
    <property type="entry name" value="Guanylate_kinase"/>
    <property type="match status" value="1"/>
</dbReference>
<dbReference type="NCBIfam" id="TIGR03263">
    <property type="entry name" value="guanyl_kin"/>
    <property type="match status" value="1"/>
</dbReference>
<comment type="caution">
    <text evidence="12">The sequence shown here is derived from an EMBL/GenBank/DDBJ whole genome shotgun (WGS) entry which is preliminary data.</text>
</comment>
<evidence type="ECO:0000256" key="2">
    <source>
        <dbReference type="ARBA" id="ARBA00012961"/>
    </source>
</evidence>
<evidence type="ECO:0000256" key="6">
    <source>
        <dbReference type="ARBA" id="ARBA00022777"/>
    </source>
</evidence>
<evidence type="ECO:0000256" key="9">
    <source>
        <dbReference type="HAMAP-Rule" id="MF_00328"/>
    </source>
</evidence>
<feature type="binding site" evidence="9">
    <location>
        <begin position="38"/>
        <end position="45"/>
    </location>
    <ligand>
        <name>ATP</name>
        <dbReference type="ChEBI" id="CHEBI:30616"/>
    </ligand>
</feature>
<dbReference type="FunFam" id="3.30.63.10:FF:000002">
    <property type="entry name" value="Guanylate kinase 1"/>
    <property type="match status" value="1"/>
</dbReference>
<evidence type="ECO:0000256" key="10">
    <source>
        <dbReference type="SAM" id="MobiDB-lite"/>
    </source>
</evidence>
<feature type="region of interest" description="Disordered" evidence="10">
    <location>
        <begin position="1"/>
        <end position="21"/>
    </location>
</feature>
<comment type="function">
    <text evidence="9">Essential for recycling GMP and indirectly, cGMP.</text>
</comment>
<evidence type="ECO:0000256" key="4">
    <source>
        <dbReference type="ARBA" id="ARBA00022679"/>
    </source>
</evidence>
<protein>
    <recommendedName>
        <fullName evidence="3 9">Guanylate kinase</fullName>
        <ecNumber evidence="2 9">2.7.4.8</ecNumber>
    </recommendedName>
    <alternativeName>
        <fullName evidence="8 9">GMP kinase</fullName>
    </alternativeName>
</protein>
<evidence type="ECO:0000313" key="13">
    <source>
        <dbReference type="Proteomes" id="UP000236642"/>
    </source>
</evidence>
<dbReference type="PANTHER" id="PTHR23117">
    <property type="entry name" value="GUANYLATE KINASE-RELATED"/>
    <property type="match status" value="1"/>
</dbReference>
<dbReference type="EMBL" id="BEHY01000066">
    <property type="protein sequence ID" value="GBD09773.1"/>
    <property type="molecule type" value="Genomic_DNA"/>
</dbReference>
<dbReference type="Gene3D" id="3.40.50.300">
    <property type="entry name" value="P-loop containing nucleotide triphosphate hydrolases"/>
    <property type="match status" value="1"/>
</dbReference>
<dbReference type="NCBIfam" id="NF011325">
    <property type="entry name" value="PRK14738.1"/>
    <property type="match status" value="1"/>
</dbReference>
<dbReference type="Pfam" id="PF00625">
    <property type="entry name" value="Guanylate_kin"/>
    <property type="match status" value="1"/>
</dbReference>
<name>A0A2H5Y8N4_9CHLR</name>
<gene>
    <name evidence="9 12" type="primary">gmk</name>
    <name evidence="12" type="ORF">HRbin22_02034</name>
</gene>
<dbReference type="Proteomes" id="UP000236642">
    <property type="component" value="Unassembled WGS sequence"/>
</dbReference>
<sequence length="234" mass="26349">MSDLKGSQAPESIPLKEPSTLEGLAQRPTRPLVVVISGPSGAGKDSLIRRMKELKVPFHFVVTATSRPPRPDEVDGVDYHFLSREQFEAGIRAGEFLEYAIVYGDYKGIPRWEIENALASGKDVILRVDVQGATTLRRLIPDAVFIFVIPASREELIERLRTRGTETTESIARRLQAVEEELKHWAEFDYVVVNRDQRLDEAVNDILAIIRAEHCRAHPRRADRGLSARAPESE</sequence>
<evidence type="ECO:0000256" key="8">
    <source>
        <dbReference type="ARBA" id="ARBA00030128"/>
    </source>
</evidence>
<dbReference type="InterPro" id="IPR008144">
    <property type="entry name" value="Guanylate_kin-like_dom"/>
</dbReference>
<comment type="similarity">
    <text evidence="1 9">Belongs to the guanylate kinase family.</text>
</comment>
<keyword evidence="5 9" id="KW-0547">Nucleotide-binding</keyword>
<evidence type="ECO:0000259" key="11">
    <source>
        <dbReference type="PROSITE" id="PS50052"/>
    </source>
</evidence>
<dbReference type="Gene3D" id="3.30.63.10">
    <property type="entry name" value="Guanylate Kinase phosphate binding domain"/>
    <property type="match status" value="1"/>
</dbReference>
<dbReference type="InterPro" id="IPR017665">
    <property type="entry name" value="Guanylate_kinase"/>
</dbReference>
<dbReference type="AlphaFoldDB" id="A0A2H5Y8N4"/>
<dbReference type="PROSITE" id="PS00856">
    <property type="entry name" value="GUANYLATE_KINASE_1"/>
    <property type="match status" value="1"/>
</dbReference>
<accession>A0A2H5Y8N4</accession>
<comment type="catalytic activity">
    <reaction evidence="9">
        <text>GMP + ATP = GDP + ADP</text>
        <dbReference type="Rhea" id="RHEA:20780"/>
        <dbReference type="ChEBI" id="CHEBI:30616"/>
        <dbReference type="ChEBI" id="CHEBI:58115"/>
        <dbReference type="ChEBI" id="CHEBI:58189"/>
        <dbReference type="ChEBI" id="CHEBI:456216"/>
        <dbReference type="EC" id="2.7.4.8"/>
    </reaction>
</comment>
<evidence type="ECO:0000313" key="12">
    <source>
        <dbReference type="EMBL" id="GBD09773.1"/>
    </source>
</evidence>
<dbReference type="CDD" id="cd00071">
    <property type="entry name" value="GMPK"/>
    <property type="match status" value="1"/>
</dbReference>
<keyword evidence="4 9" id="KW-0808">Transferase</keyword>
<dbReference type="PROSITE" id="PS50052">
    <property type="entry name" value="GUANYLATE_KINASE_2"/>
    <property type="match status" value="1"/>
</dbReference>
<dbReference type="InterPro" id="IPR020590">
    <property type="entry name" value="Guanylate_kinase_CS"/>
</dbReference>
<dbReference type="InterPro" id="IPR027417">
    <property type="entry name" value="P-loop_NTPase"/>
</dbReference>
<keyword evidence="6 9" id="KW-0418">Kinase</keyword>